<evidence type="ECO:0000313" key="11">
    <source>
        <dbReference type="EMBL" id="AMW05526.1"/>
    </source>
</evidence>
<dbReference type="SUPFAM" id="SSF69618">
    <property type="entry name" value="HemD-like"/>
    <property type="match status" value="1"/>
</dbReference>
<keyword evidence="4 9" id="KW-0456">Lyase</keyword>
<dbReference type="GO" id="GO:0006782">
    <property type="term" value="P:protoporphyrinogen IX biosynthetic process"/>
    <property type="evidence" value="ECO:0007669"/>
    <property type="project" value="UniProtKB-UniRule"/>
</dbReference>
<dbReference type="OrthoDB" id="9815856at2"/>
<sequence length="259" mass="26899">MAAPLPQLLAGVRIAVTRAGDRGAPLADALRRVGATVHEIPLTRIETLDPAPLYAAVTALAQYDWVLLTSVNAVEHLARAVDALGAEEVMATRRLAVVGSATAQACDVHGWRTPTVQPEKMQAEGMVDLMAERSDVEGARMLYPSAAGARDVLPDGLRTLGAVVDVVPAYRSAPDPDGQTKIRALANAGELDLVTVAAPSAVDALLDALPAEHAARLPVAAIGPVTARAAKVAGFPVKLESNAATMEGWVRAIVVAYTS</sequence>
<feature type="domain" description="Tetrapyrrole biosynthesis uroporphyrinogen III synthase" evidence="10">
    <location>
        <begin position="26"/>
        <end position="250"/>
    </location>
</feature>
<evidence type="ECO:0000313" key="12">
    <source>
        <dbReference type="Proteomes" id="UP000076404"/>
    </source>
</evidence>
<dbReference type="Gene3D" id="3.40.50.10090">
    <property type="match status" value="2"/>
</dbReference>
<dbReference type="Proteomes" id="UP000076404">
    <property type="component" value="Chromosome"/>
</dbReference>
<comment type="catalytic activity">
    <reaction evidence="8 9">
        <text>hydroxymethylbilane = uroporphyrinogen III + H2O</text>
        <dbReference type="Rhea" id="RHEA:18965"/>
        <dbReference type="ChEBI" id="CHEBI:15377"/>
        <dbReference type="ChEBI" id="CHEBI:57308"/>
        <dbReference type="ChEBI" id="CHEBI:57845"/>
        <dbReference type="EC" id="4.2.1.75"/>
    </reaction>
</comment>
<dbReference type="PANTHER" id="PTHR38042">
    <property type="entry name" value="UROPORPHYRINOGEN-III SYNTHASE, CHLOROPLASTIC"/>
    <property type="match status" value="1"/>
</dbReference>
<reference evidence="11 12" key="2">
    <citation type="journal article" date="2016" name="Environ. Microbiol. Rep.">
        <title>Metagenomic evidence for the presence of phototrophic Gemmatimonadetes bacteria in diverse environments.</title>
        <authorList>
            <person name="Zeng Y."/>
            <person name="Baumbach J."/>
            <person name="Barbosa E.G."/>
            <person name="Azevedo V."/>
            <person name="Zhang C."/>
            <person name="Koblizek M."/>
        </authorList>
    </citation>
    <scope>NUCLEOTIDE SEQUENCE [LARGE SCALE GENOMIC DNA]</scope>
    <source>
        <strain evidence="11 12">AP64</strain>
    </source>
</reference>
<gene>
    <name evidence="11" type="ORF">GEMMAAP_13340</name>
</gene>
<keyword evidence="5 9" id="KW-0627">Porphyrin biosynthesis</keyword>
<dbReference type="InterPro" id="IPR003754">
    <property type="entry name" value="4pyrrol_synth_uPrphyn_synth"/>
</dbReference>
<dbReference type="Pfam" id="PF02602">
    <property type="entry name" value="HEM4"/>
    <property type="match status" value="1"/>
</dbReference>
<reference evidence="11 12" key="1">
    <citation type="journal article" date="2014" name="Proc. Natl. Acad. Sci. U.S.A.">
        <title>Functional type 2 photosynthetic reaction centers found in the rare bacterial phylum Gemmatimonadetes.</title>
        <authorList>
            <person name="Zeng Y."/>
            <person name="Feng F."/>
            <person name="Medova H."/>
            <person name="Dean J."/>
            <person name="Koblizek M."/>
        </authorList>
    </citation>
    <scope>NUCLEOTIDE SEQUENCE [LARGE SCALE GENOMIC DNA]</scope>
    <source>
        <strain evidence="11 12">AP64</strain>
    </source>
</reference>
<dbReference type="RefSeq" id="WP_026848777.1">
    <property type="nucleotide sequence ID" value="NZ_CP011454.1"/>
</dbReference>
<dbReference type="STRING" id="1379270.GEMMAAP_13340"/>
<evidence type="ECO:0000256" key="1">
    <source>
        <dbReference type="ARBA" id="ARBA00004772"/>
    </source>
</evidence>
<evidence type="ECO:0000256" key="2">
    <source>
        <dbReference type="ARBA" id="ARBA00008133"/>
    </source>
</evidence>
<evidence type="ECO:0000256" key="4">
    <source>
        <dbReference type="ARBA" id="ARBA00023239"/>
    </source>
</evidence>
<dbReference type="GO" id="GO:0006780">
    <property type="term" value="P:uroporphyrinogen III biosynthetic process"/>
    <property type="evidence" value="ECO:0007669"/>
    <property type="project" value="UniProtKB-UniRule"/>
</dbReference>
<dbReference type="EMBL" id="CP011454">
    <property type="protein sequence ID" value="AMW05526.1"/>
    <property type="molecule type" value="Genomic_DNA"/>
</dbReference>
<protein>
    <recommendedName>
        <fullName evidence="7 9">Uroporphyrinogen-III synthase</fullName>
        <ecNumber evidence="3 9">4.2.1.75</ecNumber>
    </recommendedName>
</protein>
<comment type="similarity">
    <text evidence="2 9">Belongs to the uroporphyrinogen-III synthase family.</text>
</comment>
<comment type="function">
    <text evidence="6 9">Catalyzes cyclization of the linear tetrapyrrole, hydroxymethylbilane, to the macrocyclic uroporphyrinogen III.</text>
</comment>
<evidence type="ECO:0000256" key="8">
    <source>
        <dbReference type="ARBA" id="ARBA00048617"/>
    </source>
</evidence>
<dbReference type="InterPro" id="IPR036108">
    <property type="entry name" value="4pyrrol_syn_uPrphyn_synt_sf"/>
</dbReference>
<comment type="pathway">
    <text evidence="1 9">Porphyrin-containing compound metabolism; protoporphyrin-IX biosynthesis; coproporphyrinogen-III from 5-aminolevulinate: step 3/4.</text>
</comment>
<dbReference type="GO" id="GO:0004852">
    <property type="term" value="F:uroporphyrinogen-III synthase activity"/>
    <property type="evidence" value="ECO:0007669"/>
    <property type="project" value="UniProtKB-UniRule"/>
</dbReference>
<organism evidence="11 12">
    <name type="scientific">Gemmatimonas phototrophica</name>
    <dbReference type="NCBI Taxonomy" id="1379270"/>
    <lineage>
        <taxon>Bacteria</taxon>
        <taxon>Pseudomonadati</taxon>
        <taxon>Gemmatimonadota</taxon>
        <taxon>Gemmatimonadia</taxon>
        <taxon>Gemmatimonadales</taxon>
        <taxon>Gemmatimonadaceae</taxon>
        <taxon>Gemmatimonas</taxon>
    </lineage>
</organism>
<evidence type="ECO:0000256" key="6">
    <source>
        <dbReference type="ARBA" id="ARBA00037589"/>
    </source>
</evidence>
<accession>A0A143BKD6</accession>
<dbReference type="PANTHER" id="PTHR38042:SF1">
    <property type="entry name" value="UROPORPHYRINOGEN-III SYNTHASE, CHLOROPLASTIC"/>
    <property type="match status" value="1"/>
</dbReference>
<evidence type="ECO:0000256" key="5">
    <source>
        <dbReference type="ARBA" id="ARBA00023244"/>
    </source>
</evidence>
<dbReference type="eggNOG" id="COG1587">
    <property type="taxonomic scope" value="Bacteria"/>
</dbReference>
<evidence type="ECO:0000256" key="9">
    <source>
        <dbReference type="RuleBase" id="RU366031"/>
    </source>
</evidence>
<dbReference type="EC" id="4.2.1.75" evidence="3 9"/>
<evidence type="ECO:0000256" key="3">
    <source>
        <dbReference type="ARBA" id="ARBA00013109"/>
    </source>
</evidence>
<dbReference type="KEGG" id="gph:GEMMAAP_13340"/>
<dbReference type="UniPathway" id="UPA00251">
    <property type="reaction ID" value="UER00320"/>
</dbReference>
<dbReference type="CDD" id="cd06578">
    <property type="entry name" value="HemD"/>
    <property type="match status" value="1"/>
</dbReference>
<proteinExistence type="inferred from homology"/>
<dbReference type="InterPro" id="IPR039793">
    <property type="entry name" value="UROS/Hem4"/>
</dbReference>
<keyword evidence="12" id="KW-1185">Reference proteome</keyword>
<evidence type="ECO:0000256" key="7">
    <source>
        <dbReference type="ARBA" id="ARBA00040167"/>
    </source>
</evidence>
<evidence type="ECO:0000259" key="10">
    <source>
        <dbReference type="Pfam" id="PF02602"/>
    </source>
</evidence>
<dbReference type="AlphaFoldDB" id="A0A143BKD6"/>
<name>A0A143BKD6_9BACT</name>